<accession>A0A4R8Q4L0</accession>
<comment type="caution">
    <text evidence="1">The sequence shown here is derived from an EMBL/GenBank/DDBJ whole genome shotgun (WGS) entry which is preliminary data.</text>
</comment>
<dbReference type="EMBL" id="QAPG01000066">
    <property type="protein sequence ID" value="TDZ33377.1"/>
    <property type="molecule type" value="Genomic_DNA"/>
</dbReference>
<dbReference type="Proteomes" id="UP000295083">
    <property type="component" value="Unassembled WGS sequence"/>
</dbReference>
<name>A0A4R8Q4L0_9PEZI</name>
<protein>
    <submittedName>
        <fullName evidence="1">Uncharacterized protein</fullName>
    </submittedName>
</protein>
<organism evidence="1 2">
    <name type="scientific">Colletotrichum spinosum</name>
    <dbReference type="NCBI Taxonomy" id="1347390"/>
    <lineage>
        <taxon>Eukaryota</taxon>
        <taxon>Fungi</taxon>
        <taxon>Dikarya</taxon>
        <taxon>Ascomycota</taxon>
        <taxon>Pezizomycotina</taxon>
        <taxon>Sordariomycetes</taxon>
        <taxon>Hypocreomycetidae</taxon>
        <taxon>Glomerellales</taxon>
        <taxon>Glomerellaceae</taxon>
        <taxon>Colletotrichum</taxon>
        <taxon>Colletotrichum orbiculare species complex</taxon>
    </lineage>
</organism>
<keyword evidence="2" id="KW-1185">Reference proteome</keyword>
<proteinExistence type="predicted"/>
<evidence type="ECO:0000313" key="1">
    <source>
        <dbReference type="EMBL" id="TDZ33377.1"/>
    </source>
</evidence>
<sequence>MSFSACSLEASSNGFAQPVVNARRNPLFWVSDEERIKAFNPTEKKFYTLHTYLEALGKVPYSTFRRMIESAYPVFNSRLAFLDWATEWLARGKQFFVVPTTVEYIEFVSQTNFSDWAERAAWEMAMSLHTLPFMALGCSNYGGVETCYGLESNINYLTPNFIAAGDEHHPRVIESSVLGINTNVALPLHPGRVGGRDPECETNVRAALPGDENHPHGFVFAQLGSLCVF</sequence>
<dbReference type="AlphaFoldDB" id="A0A4R8Q4L0"/>
<gene>
    <name evidence="1" type="ORF">C8035_v010868</name>
</gene>
<evidence type="ECO:0000313" key="2">
    <source>
        <dbReference type="Proteomes" id="UP000295083"/>
    </source>
</evidence>
<reference evidence="1 2" key="1">
    <citation type="submission" date="2018-11" db="EMBL/GenBank/DDBJ databases">
        <title>Genome sequence and assembly of Colletotrichum spinosum.</title>
        <authorList>
            <person name="Gan P."/>
            <person name="Shirasu K."/>
        </authorList>
    </citation>
    <scope>NUCLEOTIDE SEQUENCE [LARGE SCALE GENOMIC DNA]</scope>
    <source>
        <strain evidence="1 2">CBS 515.97</strain>
    </source>
</reference>